<sequence>MKFYKGFFVLFLIINTLKAQDSYDLIKSEPNSIIIDGKINKEEWKNAKIVDLDLEIEPSYNTKANVKTTGYITYSDNYLFVAFYAYGNPSNIRSAIRQRDDYGMWNDDVVLIKFDTYRDARNNILLASNPFGSQYDVKGIDALTDEERYDGSFNINYESSGTIVEDGYNVEMKIPFSSLPFPNGTNQKWHFNMFRKYYDENSNEIGLSNERRDRDNPCEICQVTKLLIINNINIEKKIELLPYVSGNFVGDYETNTNSLKYSKPSGDAGIGLNLDITKNTSIEVTINPDFSQVEADVTQIDINSAYALLYPEKRPFFNRGSDLVKFSDGAFYSRSINNPIFSSKLLSQGKNTRIFFLTALDKNSPYQIAGNDRSYFGQGNQSIVNVFRYQRILKNNNKIGLFSSSRYYKNGGYGNLFGLDGLFQFSKIWKFSFEVFKNFNEEPINDWIETDDVFNNKTVNLDGEKFNGDAIYLKLLRNTEHWVSMIEYKNLSPGYRTDVGFVVKNDRRWLTLVQGYKNIINKKNIQSYGFGFKGDFLYNFENELKVISLDIQSAAKTIGNTEISYTYDLDVFKNYKGKDYKMLPKSEINIRSQTSEFFSFFLKVSLGKDIAYNEDDPQIGKELSFFSMLSFQINDNFNLTPSLRYSRLKKINISENYFKGYIARLSGRYQFTKSISFRLISEYNDFQKKLLIQPLFQWNPNPFTIFYIGGNQNALREEINDEFGSLYMDNSQFFIKFQYLIGL</sequence>
<dbReference type="Gene3D" id="2.60.40.1190">
    <property type="match status" value="1"/>
</dbReference>
<dbReference type="SUPFAM" id="SSF49344">
    <property type="entry name" value="CBD9-like"/>
    <property type="match status" value="1"/>
</dbReference>
<gene>
    <name evidence="1" type="ORF">METZ01_LOCUS802</name>
</gene>
<dbReference type="CDD" id="cd09618">
    <property type="entry name" value="CBM9_like_2"/>
    <property type="match status" value="1"/>
</dbReference>
<organism evidence="1">
    <name type="scientific">marine metagenome</name>
    <dbReference type="NCBI Taxonomy" id="408172"/>
    <lineage>
        <taxon>unclassified sequences</taxon>
        <taxon>metagenomes</taxon>
        <taxon>ecological metagenomes</taxon>
    </lineage>
</organism>
<evidence type="ECO:0008006" key="2">
    <source>
        <dbReference type="Google" id="ProtNLM"/>
    </source>
</evidence>
<evidence type="ECO:0000313" key="1">
    <source>
        <dbReference type="EMBL" id="SUZ47948.1"/>
    </source>
</evidence>
<dbReference type="EMBL" id="UINC01000044">
    <property type="protein sequence ID" value="SUZ47948.1"/>
    <property type="molecule type" value="Genomic_DNA"/>
</dbReference>
<dbReference type="AlphaFoldDB" id="A0A381N2R1"/>
<proteinExistence type="predicted"/>
<name>A0A381N2R1_9ZZZZ</name>
<protein>
    <recommendedName>
        <fullName evidence="2">Carbohydrate-binding domain-containing protein</fullName>
    </recommendedName>
</protein>
<accession>A0A381N2R1</accession>
<reference evidence="1" key="1">
    <citation type="submission" date="2018-05" db="EMBL/GenBank/DDBJ databases">
        <authorList>
            <person name="Lanie J.A."/>
            <person name="Ng W.-L."/>
            <person name="Kazmierczak K.M."/>
            <person name="Andrzejewski T.M."/>
            <person name="Davidsen T.M."/>
            <person name="Wayne K.J."/>
            <person name="Tettelin H."/>
            <person name="Glass J.I."/>
            <person name="Rusch D."/>
            <person name="Podicherti R."/>
            <person name="Tsui H.-C.T."/>
            <person name="Winkler M.E."/>
        </authorList>
    </citation>
    <scope>NUCLEOTIDE SEQUENCE</scope>
</reference>